<feature type="transmembrane region" description="Helical" evidence="7">
    <location>
        <begin position="15"/>
        <end position="37"/>
    </location>
</feature>
<comment type="similarity">
    <text evidence="7">Belongs to the binding-protein-dependent transport system permease family.</text>
</comment>
<keyword evidence="5 7" id="KW-1133">Transmembrane helix</keyword>
<keyword evidence="6 7" id="KW-0472">Membrane</keyword>
<evidence type="ECO:0000256" key="4">
    <source>
        <dbReference type="ARBA" id="ARBA00022692"/>
    </source>
</evidence>
<dbReference type="Proteomes" id="UP000094067">
    <property type="component" value="Unassembled WGS sequence"/>
</dbReference>
<reference evidence="9 10" key="1">
    <citation type="submission" date="2016-07" db="EMBL/GenBank/DDBJ databases">
        <title>Characterization of isolates of Eisenbergiella tayi derived from blood cultures, using whole genome sequencing.</title>
        <authorList>
            <person name="Burdz T."/>
            <person name="Wiebe D."/>
            <person name="Huynh C."/>
            <person name="Bernard K."/>
        </authorList>
    </citation>
    <scope>NUCLEOTIDE SEQUENCE [LARGE SCALE GENOMIC DNA]</scope>
    <source>
        <strain evidence="9 10">NML 110608</strain>
    </source>
</reference>
<feature type="transmembrane region" description="Helical" evidence="7">
    <location>
        <begin position="77"/>
        <end position="98"/>
    </location>
</feature>
<dbReference type="Gene3D" id="1.10.3720.10">
    <property type="entry name" value="MetI-like"/>
    <property type="match status" value="1"/>
</dbReference>
<dbReference type="Pfam" id="PF00528">
    <property type="entry name" value="BPD_transp_1"/>
    <property type="match status" value="1"/>
</dbReference>
<dbReference type="PANTHER" id="PTHR30193:SF37">
    <property type="entry name" value="INNER MEMBRANE ABC TRANSPORTER PERMEASE PROTEIN YCJO"/>
    <property type="match status" value="1"/>
</dbReference>
<feature type="domain" description="ABC transmembrane type-1" evidence="8">
    <location>
        <begin position="73"/>
        <end position="290"/>
    </location>
</feature>
<dbReference type="SUPFAM" id="SSF161098">
    <property type="entry name" value="MetI-like"/>
    <property type="match status" value="1"/>
</dbReference>
<comment type="caution">
    <text evidence="9">The sequence shown here is derived from an EMBL/GenBank/DDBJ whole genome shotgun (WGS) entry which is preliminary data.</text>
</comment>
<evidence type="ECO:0000313" key="9">
    <source>
        <dbReference type="EMBL" id="ODM05699.1"/>
    </source>
</evidence>
<evidence type="ECO:0000313" key="10">
    <source>
        <dbReference type="Proteomes" id="UP000094067"/>
    </source>
</evidence>
<keyword evidence="2 7" id="KW-0813">Transport</keyword>
<evidence type="ECO:0000256" key="1">
    <source>
        <dbReference type="ARBA" id="ARBA00004651"/>
    </source>
</evidence>
<feature type="transmembrane region" description="Helical" evidence="7">
    <location>
        <begin position="204"/>
        <end position="226"/>
    </location>
</feature>
<protein>
    <submittedName>
        <fullName evidence="9">sn-glycerol-3-phosphate transport system permease protein UgpA</fullName>
    </submittedName>
</protein>
<feature type="transmembrane region" description="Helical" evidence="7">
    <location>
        <begin position="272"/>
        <end position="291"/>
    </location>
</feature>
<evidence type="ECO:0000256" key="2">
    <source>
        <dbReference type="ARBA" id="ARBA00022448"/>
    </source>
</evidence>
<gene>
    <name evidence="9" type="primary">ugpA_5</name>
    <name evidence="9" type="ORF">BEI61_01588</name>
</gene>
<name>A0A1E3AAN6_9FIRM</name>
<dbReference type="GO" id="GO:0005886">
    <property type="term" value="C:plasma membrane"/>
    <property type="evidence" value="ECO:0007669"/>
    <property type="project" value="UniProtKB-SubCell"/>
</dbReference>
<evidence type="ECO:0000256" key="3">
    <source>
        <dbReference type="ARBA" id="ARBA00022475"/>
    </source>
</evidence>
<dbReference type="InterPro" id="IPR051393">
    <property type="entry name" value="ABC_transporter_permease"/>
</dbReference>
<dbReference type="GO" id="GO:0055085">
    <property type="term" value="P:transmembrane transport"/>
    <property type="evidence" value="ECO:0007669"/>
    <property type="project" value="InterPro"/>
</dbReference>
<dbReference type="InterPro" id="IPR035906">
    <property type="entry name" value="MetI-like_sf"/>
</dbReference>
<accession>A0A1E3AAN6</accession>
<dbReference type="RefSeq" id="WP_069151887.1">
    <property type="nucleotide sequence ID" value="NZ_MCGH01000002.1"/>
</dbReference>
<proteinExistence type="inferred from homology"/>
<dbReference type="EMBL" id="MCGH01000002">
    <property type="protein sequence ID" value="ODM05699.1"/>
    <property type="molecule type" value="Genomic_DNA"/>
</dbReference>
<feature type="transmembrane region" description="Helical" evidence="7">
    <location>
        <begin position="110"/>
        <end position="130"/>
    </location>
</feature>
<comment type="subcellular location">
    <subcellularLocation>
        <location evidence="1 7">Cell membrane</location>
        <topology evidence="1 7">Multi-pass membrane protein</topology>
    </subcellularLocation>
</comment>
<evidence type="ECO:0000256" key="6">
    <source>
        <dbReference type="ARBA" id="ARBA00023136"/>
    </source>
</evidence>
<evidence type="ECO:0000256" key="5">
    <source>
        <dbReference type="ARBA" id="ARBA00022989"/>
    </source>
</evidence>
<evidence type="ECO:0000259" key="8">
    <source>
        <dbReference type="PROSITE" id="PS50928"/>
    </source>
</evidence>
<organism evidence="9 10">
    <name type="scientific">Eisenbergiella tayi</name>
    <dbReference type="NCBI Taxonomy" id="1432052"/>
    <lineage>
        <taxon>Bacteria</taxon>
        <taxon>Bacillati</taxon>
        <taxon>Bacillota</taxon>
        <taxon>Clostridia</taxon>
        <taxon>Lachnospirales</taxon>
        <taxon>Lachnospiraceae</taxon>
        <taxon>Eisenbergiella</taxon>
    </lineage>
</organism>
<keyword evidence="3" id="KW-1003">Cell membrane</keyword>
<sequence length="301" mass="33855">MESKKKFHFKAEWKWAYLFISPMVIGTLIFGIIPIFYSAALSLLKWDGMGEAVFVGLRNFSKIFADKKLQYELRNTLIYTFTVVPVTLLLSLGVSNLLNKGLKLTGMFRVIYFLPNIVMPVAVAMVWRWLLNSKVGLVNMFLKGIGLPAPNWISDPHYILPSLILISIWSGIGYNAIILLAGLQGISPALYEAAKLDGASGRQVFWKITVPLLTPSLFFLSTMNIMNGMRVFDIVYTFIGKADQGGPILDASRTLVFGIYERAFRFMNMGDASAEAVVLFALISVVTVIQFKFQDKWVFYE</sequence>
<dbReference type="PANTHER" id="PTHR30193">
    <property type="entry name" value="ABC TRANSPORTER PERMEASE PROTEIN"/>
    <property type="match status" value="1"/>
</dbReference>
<keyword evidence="4 7" id="KW-0812">Transmembrane</keyword>
<dbReference type="AlphaFoldDB" id="A0A1E3AAN6"/>
<dbReference type="CDD" id="cd06261">
    <property type="entry name" value="TM_PBP2"/>
    <property type="match status" value="1"/>
</dbReference>
<evidence type="ECO:0000256" key="7">
    <source>
        <dbReference type="RuleBase" id="RU363032"/>
    </source>
</evidence>
<feature type="transmembrane region" description="Helical" evidence="7">
    <location>
        <begin position="158"/>
        <end position="183"/>
    </location>
</feature>
<dbReference type="InterPro" id="IPR000515">
    <property type="entry name" value="MetI-like"/>
</dbReference>
<dbReference type="PROSITE" id="PS50928">
    <property type="entry name" value="ABC_TM1"/>
    <property type="match status" value="1"/>
</dbReference>